<feature type="compositionally biased region" description="Low complexity" evidence="1">
    <location>
        <begin position="53"/>
        <end position="67"/>
    </location>
</feature>
<proteinExistence type="predicted"/>
<evidence type="ECO:0000256" key="1">
    <source>
        <dbReference type="SAM" id="MobiDB-lite"/>
    </source>
</evidence>
<name>A0A5N8W4T2_9ACTN</name>
<comment type="caution">
    <text evidence="2">The sequence shown here is derived from an EMBL/GenBank/DDBJ whole genome shotgun (WGS) entry which is preliminary data.</text>
</comment>
<accession>A0A5N8W4T2</accession>
<keyword evidence="3" id="KW-1185">Reference proteome</keyword>
<dbReference type="AlphaFoldDB" id="A0A5N8W4T2"/>
<organism evidence="2 3">
    <name type="scientific">Streptomyces phyllanthi</name>
    <dbReference type="NCBI Taxonomy" id="1803180"/>
    <lineage>
        <taxon>Bacteria</taxon>
        <taxon>Bacillati</taxon>
        <taxon>Actinomycetota</taxon>
        <taxon>Actinomycetes</taxon>
        <taxon>Kitasatosporales</taxon>
        <taxon>Streptomycetaceae</taxon>
        <taxon>Streptomyces</taxon>
    </lineage>
</organism>
<gene>
    <name evidence="2" type="ORF">FNH04_22065</name>
</gene>
<dbReference type="Proteomes" id="UP000326979">
    <property type="component" value="Unassembled WGS sequence"/>
</dbReference>
<protein>
    <submittedName>
        <fullName evidence="2">Uncharacterized protein</fullName>
    </submittedName>
</protein>
<evidence type="ECO:0000313" key="3">
    <source>
        <dbReference type="Proteomes" id="UP000326979"/>
    </source>
</evidence>
<evidence type="ECO:0000313" key="2">
    <source>
        <dbReference type="EMBL" id="MPY42491.1"/>
    </source>
</evidence>
<sequence>MAEPHEALGAVAGPGAPGDVRAGPAGRTGGAPAAGAAPALGDCCGSGGGGVAGVRPGEGAARSGRGG</sequence>
<feature type="region of interest" description="Disordered" evidence="1">
    <location>
        <begin position="1"/>
        <end position="67"/>
    </location>
</feature>
<dbReference type="RefSeq" id="WP_152786858.1">
    <property type="nucleotide sequence ID" value="NZ_BAABEQ010000011.1"/>
</dbReference>
<reference evidence="2 3" key="1">
    <citation type="submission" date="2019-07" db="EMBL/GenBank/DDBJ databases">
        <title>New species of Amycolatopsis and Streptomyces.</title>
        <authorList>
            <person name="Duangmal K."/>
            <person name="Teo W.F.A."/>
            <person name="Lipun K."/>
        </authorList>
    </citation>
    <scope>NUCLEOTIDE SEQUENCE [LARGE SCALE GENOMIC DNA]</scope>
    <source>
        <strain evidence="2 3">TISTR 2346</strain>
    </source>
</reference>
<feature type="compositionally biased region" description="Low complexity" evidence="1">
    <location>
        <begin position="7"/>
        <end position="43"/>
    </location>
</feature>
<dbReference type="EMBL" id="VJZE01000156">
    <property type="protein sequence ID" value="MPY42491.1"/>
    <property type="molecule type" value="Genomic_DNA"/>
</dbReference>